<name>A0ABP7AJB2_9ACTN</name>
<sequence>MSDLPTTVNTAVTLVGRLNPAPGSNAGQALAGSAGLLLISVALSGTLFRRRST</sequence>
<reference evidence="3" key="1">
    <citation type="journal article" date="2019" name="Int. J. Syst. Evol. Microbiol.">
        <title>The Global Catalogue of Microorganisms (GCM) 10K type strain sequencing project: providing services to taxonomists for standard genome sequencing and annotation.</title>
        <authorList>
            <consortium name="The Broad Institute Genomics Platform"/>
            <consortium name="The Broad Institute Genome Sequencing Center for Infectious Disease"/>
            <person name="Wu L."/>
            <person name="Ma J."/>
        </authorList>
    </citation>
    <scope>NUCLEOTIDE SEQUENCE [LARGE SCALE GENOMIC DNA]</scope>
    <source>
        <strain evidence="3">JCM 16902</strain>
    </source>
</reference>
<dbReference type="RefSeq" id="WP_231485677.1">
    <property type="nucleotide sequence ID" value="NZ_BAAAZO010000012.1"/>
</dbReference>
<evidence type="ECO:0008006" key="4">
    <source>
        <dbReference type="Google" id="ProtNLM"/>
    </source>
</evidence>
<feature type="transmembrane region" description="Helical" evidence="1">
    <location>
        <begin position="29"/>
        <end position="48"/>
    </location>
</feature>
<comment type="caution">
    <text evidence="2">The sequence shown here is derived from an EMBL/GenBank/DDBJ whole genome shotgun (WGS) entry which is preliminary data.</text>
</comment>
<accession>A0ABP7AJB2</accession>
<dbReference type="EMBL" id="BAAAZO010000012">
    <property type="protein sequence ID" value="GAA3633658.1"/>
    <property type="molecule type" value="Genomic_DNA"/>
</dbReference>
<keyword evidence="1" id="KW-0812">Transmembrane</keyword>
<organism evidence="2 3">
    <name type="scientific">Kineosporia mesophila</name>
    <dbReference type="NCBI Taxonomy" id="566012"/>
    <lineage>
        <taxon>Bacteria</taxon>
        <taxon>Bacillati</taxon>
        <taxon>Actinomycetota</taxon>
        <taxon>Actinomycetes</taxon>
        <taxon>Kineosporiales</taxon>
        <taxon>Kineosporiaceae</taxon>
        <taxon>Kineosporia</taxon>
    </lineage>
</organism>
<proteinExistence type="predicted"/>
<keyword evidence="1" id="KW-1133">Transmembrane helix</keyword>
<evidence type="ECO:0000313" key="2">
    <source>
        <dbReference type="EMBL" id="GAA3633658.1"/>
    </source>
</evidence>
<gene>
    <name evidence="2" type="ORF">GCM10022223_59990</name>
</gene>
<keyword evidence="1" id="KW-0472">Membrane</keyword>
<evidence type="ECO:0000313" key="3">
    <source>
        <dbReference type="Proteomes" id="UP001501074"/>
    </source>
</evidence>
<evidence type="ECO:0000256" key="1">
    <source>
        <dbReference type="SAM" id="Phobius"/>
    </source>
</evidence>
<keyword evidence="3" id="KW-1185">Reference proteome</keyword>
<dbReference type="Proteomes" id="UP001501074">
    <property type="component" value="Unassembled WGS sequence"/>
</dbReference>
<protein>
    <recommendedName>
        <fullName evidence="4">LPXTG cell wall anchor domain-containing protein</fullName>
    </recommendedName>
</protein>